<dbReference type="EMBL" id="CP040626">
    <property type="protein sequence ID" value="QMW91999.1"/>
    <property type="molecule type" value="Genomic_DNA"/>
</dbReference>
<evidence type="ECO:0000313" key="7">
    <source>
        <dbReference type="Proteomes" id="UP000474042"/>
    </source>
</evidence>
<evidence type="ECO:0000313" key="3">
    <source>
        <dbReference type="EMBL" id="GEQ22358.1"/>
    </source>
</evidence>
<accession>A0A0Q0TKM5</accession>
<protein>
    <submittedName>
        <fullName evidence="3 4">Universal stress protein</fullName>
    </submittedName>
</protein>
<evidence type="ECO:0000313" key="8">
    <source>
        <dbReference type="Proteomes" id="UP000515243"/>
    </source>
</evidence>
<dbReference type="KEGG" id="cbut:ATN24_05560"/>
<evidence type="ECO:0000313" key="6">
    <source>
        <dbReference type="Proteomes" id="UP000321089"/>
    </source>
</evidence>
<dbReference type="PANTHER" id="PTHR46268:SF6">
    <property type="entry name" value="UNIVERSAL STRESS PROTEIN UP12"/>
    <property type="match status" value="1"/>
</dbReference>
<dbReference type="AlphaFoldDB" id="A0A0Q0TKM5"/>
<feature type="domain" description="UspA" evidence="2">
    <location>
        <begin position="4"/>
        <end position="136"/>
    </location>
</feature>
<evidence type="ECO:0000313" key="4">
    <source>
        <dbReference type="EMBL" id="NAS17352.1"/>
    </source>
</evidence>
<dbReference type="PANTHER" id="PTHR46268">
    <property type="entry name" value="STRESS RESPONSE PROTEIN NHAX"/>
    <property type="match status" value="1"/>
</dbReference>
<comment type="similarity">
    <text evidence="1">Belongs to the universal stress protein A family.</text>
</comment>
<dbReference type="EMBL" id="BKBC01000046">
    <property type="protein sequence ID" value="GEQ22358.1"/>
    <property type="molecule type" value="Genomic_DNA"/>
</dbReference>
<name>A0A0Q0TKM5_CLOBU</name>
<dbReference type="InterPro" id="IPR006015">
    <property type="entry name" value="Universal_stress_UspA"/>
</dbReference>
<dbReference type="PRINTS" id="PR01438">
    <property type="entry name" value="UNVRSLSTRESS"/>
</dbReference>
<dbReference type="InterPro" id="IPR006016">
    <property type="entry name" value="UspA"/>
</dbReference>
<dbReference type="OrthoDB" id="9794782at2"/>
<evidence type="ECO:0000256" key="1">
    <source>
        <dbReference type="ARBA" id="ARBA00008791"/>
    </source>
</evidence>
<dbReference type="Gene3D" id="3.40.50.620">
    <property type="entry name" value="HUPs"/>
    <property type="match status" value="1"/>
</dbReference>
<dbReference type="InterPro" id="IPR014729">
    <property type="entry name" value="Rossmann-like_a/b/a_fold"/>
</dbReference>
<dbReference type="Proteomes" id="UP000474042">
    <property type="component" value="Unassembled WGS sequence"/>
</dbReference>
<sequence length="144" mass="16317">MNKRKVLIPIDGTERSMHSLEFVKEIFPKGSVDVILMNVKELVLLNEMIVAKEVEMAKDLSEDILSEAKEKIQDYYNTETYFTFGYPGDEIIKKANEENIGIIVMTKSTKRGLNRIIGSVTSSVVKRAKCIVMIVPNDFTISIK</sequence>
<dbReference type="GeneID" id="92945255"/>
<reference evidence="5 8" key="1">
    <citation type="submission" date="2019-05" db="EMBL/GenBank/DDBJ databases">
        <authorList>
            <person name="Schori C."/>
            <person name="Ahrens C."/>
        </authorList>
    </citation>
    <scope>NUCLEOTIDE SEQUENCE [LARGE SCALE GENOMIC DNA]</scope>
    <source>
        <strain evidence="5 8">DSM 10702</strain>
    </source>
</reference>
<dbReference type="EMBL" id="WOFV02000011">
    <property type="protein sequence ID" value="NAS17352.1"/>
    <property type="molecule type" value="Genomic_DNA"/>
</dbReference>
<reference evidence="3 6" key="2">
    <citation type="submission" date="2019-07" db="EMBL/GenBank/DDBJ databases">
        <title>Whole genome shotgun sequence of Clostridium butyricum NBRC 3858.</title>
        <authorList>
            <person name="Hosoyama A."/>
            <person name="Uohara A."/>
            <person name="Ohji S."/>
            <person name="Ichikawa N."/>
        </authorList>
    </citation>
    <scope>NUCLEOTIDE SEQUENCE [LARGE SCALE GENOMIC DNA]</scope>
    <source>
        <strain evidence="3 6">NBRC 3858</strain>
    </source>
</reference>
<dbReference type="CDD" id="cd00293">
    <property type="entry name" value="USP-like"/>
    <property type="match status" value="1"/>
</dbReference>
<gene>
    <name evidence="3" type="ORF">CBU02nite_28640</name>
    <name evidence="5" type="ORF">FF104_13735</name>
    <name evidence="4" type="ORF">GND98_005570</name>
</gene>
<evidence type="ECO:0000259" key="2">
    <source>
        <dbReference type="Pfam" id="PF00582"/>
    </source>
</evidence>
<dbReference type="RefSeq" id="WP_002581168.1">
    <property type="nucleotide sequence ID" value="NZ_AP019716.1"/>
</dbReference>
<proteinExistence type="inferred from homology"/>
<dbReference type="Proteomes" id="UP000321089">
    <property type="component" value="Unassembled WGS sequence"/>
</dbReference>
<dbReference type="Proteomes" id="UP000515243">
    <property type="component" value="Chromosome 1"/>
</dbReference>
<dbReference type="Pfam" id="PF00582">
    <property type="entry name" value="Usp"/>
    <property type="match status" value="1"/>
</dbReference>
<organism evidence="3 6">
    <name type="scientific">Clostridium butyricum</name>
    <dbReference type="NCBI Taxonomy" id="1492"/>
    <lineage>
        <taxon>Bacteria</taxon>
        <taxon>Bacillati</taxon>
        <taxon>Bacillota</taxon>
        <taxon>Clostridia</taxon>
        <taxon>Eubacteriales</taxon>
        <taxon>Clostridiaceae</taxon>
        <taxon>Clostridium</taxon>
    </lineage>
</organism>
<evidence type="ECO:0000313" key="5">
    <source>
        <dbReference type="EMBL" id="QMW91999.1"/>
    </source>
</evidence>
<reference evidence="4 7" key="3">
    <citation type="submission" date="2020-01" db="EMBL/GenBank/DDBJ databases">
        <title>Genome sequence of a 1,3-propanediol producer, Clostridium butyricum S3.</title>
        <authorList>
            <person name="Zhou J."/>
        </authorList>
    </citation>
    <scope>NUCLEOTIDE SEQUENCE [LARGE SCALE GENOMIC DNA]</scope>
    <source>
        <strain evidence="4 7">S3</strain>
    </source>
</reference>
<dbReference type="SUPFAM" id="SSF52402">
    <property type="entry name" value="Adenine nucleotide alpha hydrolases-like"/>
    <property type="match status" value="1"/>
</dbReference>